<dbReference type="EMBL" id="RSCD01000005">
    <property type="protein sequence ID" value="RSH92668.1"/>
    <property type="molecule type" value="Genomic_DNA"/>
</dbReference>
<dbReference type="GO" id="GO:0032266">
    <property type="term" value="F:phosphatidylinositol-3-phosphate binding"/>
    <property type="evidence" value="ECO:0007669"/>
    <property type="project" value="InterPro"/>
</dbReference>
<feature type="domain" description="PX" evidence="11">
    <location>
        <begin position="131"/>
        <end position="250"/>
    </location>
</feature>
<comment type="function">
    <text evidence="7">Recruits the lipid transfer protein VPS13 to endosomal and vacuolar membranes.</text>
</comment>
<feature type="region of interest" description="Disordered" evidence="10">
    <location>
        <begin position="1"/>
        <end position="120"/>
    </location>
</feature>
<proteinExistence type="inferred from homology"/>
<reference evidence="12 13" key="1">
    <citation type="submission" date="2018-11" db="EMBL/GenBank/DDBJ databases">
        <title>Genome sequence of Saitozyma podzolica DSM 27192.</title>
        <authorList>
            <person name="Aliyu H."/>
            <person name="Gorte O."/>
            <person name="Ochsenreither K."/>
        </authorList>
    </citation>
    <scope>NUCLEOTIDE SEQUENCE [LARGE SCALE GENOMIC DNA]</scope>
    <source>
        <strain evidence="12 13">DSM 27192</strain>
    </source>
</reference>
<keyword evidence="4" id="KW-0926">Vacuole</keyword>
<keyword evidence="5" id="KW-0967">Endosome</keyword>
<evidence type="ECO:0000256" key="1">
    <source>
        <dbReference type="ARBA" id="ARBA00004148"/>
    </source>
</evidence>
<dbReference type="PROSITE" id="PS50195">
    <property type="entry name" value="PX"/>
    <property type="match status" value="1"/>
</dbReference>
<dbReference type="PANTHER" id="PTHR10555">
    <property type="entry name" value="SORTING NEXIN"/>
    <property type="match status" value="1"/>
</dbReference>
<evidence type="ECO:0000256" key="2">
    <source>
        <dbReference type="ARBA" id="ARBA00004177"/>
    </source>
</evidence>
<evidence type="ECO:0000256" key="5">
    <source>
        <dbReference type="ARBA" id="ARBA00022753"/>
    </source>
</evidence>
<dbReference type="Proteomes" id="UP000279259">
    <property type="component" value="Unassembled WGS sequence"/>
</dbReference>
<name>A0A427YNG7_9TREE</name>
<feature type="compositionally biased region" description="Basic and acidic residues" evidence="10">
    <location>
        <begin position="104"/>
        <end position="116"/>
    </location>
</feature>
<keyword evidence="13" id="KW-1185">Reference proteome</keyword>
<dbReference type="SUPFAM" id="SSF64268">
    <property type="entry name" value="PX domain"/>
    <property type="match status" value="1"/>
</dbReference>
<dbReference type="GO" id="GO:0010008">
    <property type="term" value="C:endosome membrane"/>
    <property type="evidence" value="ECO:0007669"/>
    <property type="project" value="UniProtKB-SubCell"/>
</dbReference>
<dbReference type="SMART" id="SM00312">
    <property type="entry name" value="PX"/>
    <property type="match status" value="1"/>
</dbReference>
<dbReference type="InterPro" id="IPR036871">
    <property type="entry name" value="PX_dom_sf"/>
</dbReference>
<evidence type="ECO:0000256" key="6">
    <source>
        <dbReference type="ARBA" id="ARBA00023136"/>
    </source>
</evidence>
<dbReference type="AlphaFoldDB" id="A0A427YNG7"/>
<dbReference type="Pfam" id="PF00787">
    <property type="entry name" value="PX"/>
    <property type="match status" value="1"/>
</dbReference>
<evidence type="ECO:0000313" key="12">
    <source>
        <dbReference type="EMBL" id="RSH92668.1"/>
    </source>
</evidence>
<feature type="compositionally biased region" description="Basic and acidic residues" evidence="10">
    <location>
        <begin position="72"/>
        <end position="81"/>
    </location>
</feature>
<evidence type="ECO:0000259" key="11">
    <source>
        <dbReference type="PROSITE" id="PS50195"/>
    </source>
</evidence>
<feature type="compositionally biased region" description="Low complexity" evidence="10">
    <location>
        <begin position="1"/>
        <end position="28"/>
    </location>
</feature>
<evidence type="ECO:0000256" key="9">
    <source>
        <dbReference type="ARBA" id="ARBA00033785"/>
    </source>
</evidence>
<comment type="subcellular location">
    <subcellularLocation>
        <location evidence="2">Endosome</location>
    </subcellularLocation>
    <subcellularLocation>
        <location evidence="1">Vacuole membrane</location>
        <topology evidence="1">Peripheral membrane protein</topology>
    </subcellularLocation>
</comment>
<accession>A0A427YNG7</accession>
<gene>
    <name evidence="12" type="primary">YPT35</name>
    <name evidence="12" type="ORF">EHS25_008113</name>
</gene>
<evidence type="ECO:0000256" key="8">
    <source>
        <dbReference type="ARBA" id="ARBA00033774"/>
    </source>
</evidence>
<dbReference type="STRING" id="1890683.A0A427YNG7"/>
<comment type="similarity">
    <text evidence="3">Belongs to the YPT35 family.</text>
</comment>
<comment type="caution">
    <text evidence="12">The sequence shown here is derived from an EMBL/GenBank/DDBJ whole genome shotgun (WGS) entry which is preliminary data.</text>
</comment>
<evidence type="ECO:0000313" key="13">
    <source>
        <dbReference type="Proteomes" id="UP000279259"/>
    </source>
</evidence>
<feature type="compositionally biased region" description="Polar residues" evidence="10">
    <location>
        <begin position="83"/>
        <end position="94"/>
    </location>
</feature>
<protein>
    <recommendedName>
        <fullName evidence="8">Endosomal/vacuolar adapter protein YPT35</fullName>
    </recommendedName>
    <alternativeName>
        <fullName evidence="9">PX domain-containing protein YPT35</fullName>
    </alternativeName>
</protein>
<evidence type="ECO:0000256" key="7">
    <source>
        <dbReference type="ARBA" id="ARBA00033728"/>
    </source>
</evidence>
<dbReference type="GO" id="GO:0005774">
    <property type="term" value="C:vacuolar membrane"/>
    <property type="evidence" value="ECO:0007669"/>
    <property type="project" value="UniProtKB-SubCell"/>
</dbReference>
<dbReference type="CDD" id="cd07280">
    <property type="entry name" value="PX_YPT35"/>
    <property type="match status" value="1"/>
</dbReference>
<evidence type="ECO:0000256" key="3">
    <source>
        <dbReference type="ARBA" id="ARBA00007426"/>
    </source>
</evidence>
<dbReference type="OrthoDB" id="10254720at2759"/>
<sequence>MSQTHPRLLLEPLSRSPSPSGSLSSSSSFDPHLIDQLRTPAGPSSYAQPDARGTSRPTLGLRELASMAYSDRQARKAKDSGGDNATTFTASRSLPGSARGSLDVPRRPIEMRRGSSEDGGAGAFAREVVITGHKVVGGKTWTDKARMGAYVVYEIEITTRSGGTINLLRRYTDFVRLRNALKSTYPHLYNTIPQLPGKAHMSKFSPKFLEDRQPRLQRFLRTVMLHPEMGRAGEGSVIGQWIIGERGAGT</sequence>
<dbReference type="Gene3D" id="3.30.1520.10">
    <property type="entry name" value="Phox-like domain"/>
    <property type="match status" value="1"/>
</dbReference>
<dbReference type="PANTHER" id="PTHR10555:SF170">
    <property type="entry name" value="FI18122P1"/>
    <property type="match status" value="1"/>
</dbReference>
<dbReference type="InterPro" id="IPR001683">
    <property type="entry name" value="PX_dom"/>
</dbReference>
<evidence type="ECO:0000256" key="10">
    <source>
        <dbReference type="SAM" id="MobiDB-lite"/>
    </source>
</evidence>
<evidence type="ECO:0000256" key="4">
    <source>
        <dbReference type="ARBA" id="ARBA00022554"/>
    </source>
</evidence>
<dbReference type="InterPro" id="IPR037917">
    <property type="entry name" value="Ypt35_PX"/>
</dbReference>
<keyword evidence="6" id="KW-0472">Membrane</keyword>
<organism evidence="12 13">
    <name type="scientific">Saitozyma podzolica</name>
    <dbReference type="NCBI Taxonomy" id="1890683"/>
    <lineage>
        <taxon>Eukaryota</taxon>
        <taxon>Fungi</taxon>
        <taxon>Dikarya</taxon>
        <taxon>Basidiomycota</taxon>
        <taxon>Agaricomycotina</taxon>
        <taxon>Tremellomycetes</taxon>
        <taxon>Tremellales</taxon>
        <taxon>Trimorphomycetaceae</taxon>
        <taxon>Saitozyma</taxon>
    </lineage>
</organism>